<dbReference type="EMBL" id="LSDN01000012">
    <property type="protein sequence ID" value="KXB81241.1"/>
    <property type="molecule type" value="Genomic_DNA"/>
</dbReference>
<organism evidence="2 3">
    <name type="scientific">Varibaculum cambriense</name>
    <dbReference type="NCBI Taxonomy" id="184870"/>
    <lineage>
        <taxon>Bacteria</taxon>
        <taxon>Bacillati</taxon>
        <taxon>Actinomycetota</taxon>
        <taxon>Actinomycetes</taxon>
        <taxon>Actinomycetales</taxon>
        <taxon>Actinomycetaceae</taxon>
        <taxon>Varibaculum</taxon>
    </lineage>
</organism>
<evidence type="ECO:0000313" key="2">
    <source>
        <dbReference type="EMBL" id="KXB81241.1"/>
    </source>
</evidence>
<dbReference type="RefSeq" id="WP_060920240.1">
    <property type="nucleotide sequence ID" value="NZ_JAWHBH010000017.1"/>
</dbReference>
<name>A0AB34X0M7_9ACTO</name>
<accession>A0AB34X0M7</accession>
<protein>
    <submittedName>
        <fullName evidence="2">Uncharacterized protein</fullName>
    </submittedName>
</protein>
<evidence type="ECO:0000256" key="1">
    <source>
        <dbReference type="SAM" id="MobiDB-lite"/>
    </source>
</evidence>
<dbReference type="AlphaFoldDB" id="A0AB34X0M7"/>
<dbReference type="Proteomes" id="UP000070572">
    <property type="component" value="Unassembled WGS sequence"/>
</dbReference>
<evidence type="ECO:0000313" key="3">
    <source>
        <dbReference type="Proteomes" id="UP000070572"/>
    </source>
</evidence>
<comment type="caution">
    <text evidence="2">The sequence shown here is derived from an EMBL/GenBank/DDBJ whole genome shotgun (WGS) entry which is preliminary data.</text>
</comment>
<reference evidence="2 3" key="1">
    <citation type="submission" date="2016-01" db="EMBL/GenBank/DDBJ databases">
        <authorList>
            <person name="Mitreva M."/>
            <person name="Pepin K.H."/>
            <person name="Mihindukulasuriya K.A."/>
            <person name="Fulton R."/>
            <person name="Fronick C."/>
            <person name="O'Laughlin M."/>
            <person name="Miner T."/>
            <person name="Herter B."/>
            <person name="Rosa B.A."/>
            <person name="Cordes M."/>
            <person name="Tomlinson C."/>
            <person name="Wollam A."/>
            <person name="Palsikar V.B."/>
            <person name="Mardis E.R."/>
            <person name="Wilson R.K."/>
        </authorList>
    </citation>
    <scope>NUCLEOTIDE SEQUENCE [LARGE SCALE GENOMIC DNA]</scope>
    <source>
        <strain evidence="2 3">DNF00696</strain>
    </source>
</reference>
<feature type="region of interest" description="Disordered" evidence="1">
    <location>
        <begin position="1"/>
        <end position="23"/>
    </location>
</feature>
<proteinExistence type="predicted"/>
<sequence length="136" mass="15950">MSNFESKHPRAKDGKFTEKRRKEAGIVLAQPDPTYDPFAEPGIFYTGKEGVRKYLKYYKTDELSREFFEKATGYRGYIEVFGDSSGTHVKADMFRMKGRISEKQAAERLDMDERLIRRTYHPVDGLTEFELLHCFF</sequence>
<gene>
    <name evidence="2" type="ORF">HMPREF1862_00602</name>
</gene>